<dbReference type="GO" id="GO:0016298">
    <property type="term" value="F:lipase activity"/>
    <property type="evidence" value="ECO:0007669"/>
    <property type="project" value="InterPro"/>
</dbReference>
<keyword evidence="8" id="KW-1185">Reference proteome</keyword>
<dbReference type="InterPro" id="IPR033906">
    <property type="entry name" value="Lipase_N"/>
</dbReference>
<dbReference type="InterPro" id="IPR000734">
    <property type="entry name" value="TAG_lipase"/>
</dbReference>
<dbReference type="PANTHER" id="PTHR11610">
    <property type="entry name" value="LIPASE"/>
    <property type="match status" value="1"/>
</dbReference>
<dbReference type="Proteomes" id="UP000075886">
    <property type="component" value="Unassembled WGS sequence"/>
</dbReference>
<dbReference type="EMBL" id="AXCN02000044">
    <property type="status" value="NOT_ANNOTATED_CDS"/>
    <property type="molecule type" value="Genomic_DNA"/>
</dbReference>
<evidence type="ECO:0000259" key="6">
    <source>
        <dbReference type="Pfam" id="PF00151"/>
    </source>
</evidence>
<evidence type="ECO:0000256" key="2">
    <source>
        <dbReference type="ARBA" id="ARBA00010701"/>
    </source>
</evidence>
<dbReference type="GO" id="GO:0017171">
    <property type="term" value="F:serine hydrolase activity"/>
    <property type="evidence" value="ECO:0007669"/>
    <property type="project" value="TreeGrafter"/>
</dbReference>
<dbReference type="InterPro" id="IPR013818">
    <property type="entry name" value="Lipase"/>
</dbReference>
<reference evidence="8" key="1">
    <citation type="submission" date="2014-01" db="EMBL/GenBank/DDBJ databases">
        <title>The Genome Sequence of Anopheles farauti FAR1 (V2).</title>
        <authorList>
            <consortium name="The Broad Institute Genomics Platform"/>
            <person name="Neafsey D.E."/>
            <person name="Besansky N."/>
            <person name="Howell P."/>
            <person name="Walton C."/>
            <person name="Young S.K."/>
            <person name="Zeng Q."/>
            <person name="Gargeya S."/>
            <person name="Fitzgerald M."/>
            <person name="Haas B."/>
            <person name="Abouelleil A."/>
            <person name="Allen A.W."/>
            <person name="Alvarado L."/>
            <person name="Arachchi H.M."/>
            <person name="Berlin A.M."/>
            <person name="Chapman S.B."/>
            <person name="Gainer-Dewar J."/>
            <person name="Goldberg J."/>
            <person name="Griggs A."/>
            <person name="Gujja S."/>
            <person name="Hansen M."/>
            <person name="Howarth C."/>
            <person name="Imamovic A."/>
            <person name="Ireland A."/>
            <person name="Larimer J."/>
            <person name="McCowan C."/>
            <person name="Murphy C."/>
            <person name="Pearson M."/>
            <person name="Poon T.W."/>
            <person name="Priest M."/>
            <person name="Roberts A."/>
            <person name="Saif S."/>
            <person name="Shea T."/>
            <person name="Sisk P."/>
            <person name="Sykes S."/>
            <person name="Wortman J."/>
            <person name="Nusbaum C."/>
            <person name="Birren B."/>
        </authorList>
    </citation>
    <scope>NUCLEOTIDE SEQUENCE [LARGE SCALE GENOMIC DNA]</scope>
    <source>
        <strain evidence="8">FAR1</strain>
    </source>
</reference>
<dbReference type="SUPFAM" id="SSF53474">
    <property type="entry name" value="alpha/beta-Hydrolases"/>
    <property type="match status" value="1"/>
</dbReference>
<evidence type="ECO:0000313" key="7">
    <source>
        <dbReference type="EnsemblMetazoa" id="AFAF018511-PA"/>
    </source>
</evidence>
<dbReference type="Gene3D" id="3.40.50.1820">
    <property type="entry name" value="alpha/beta hydrolase"/>
    <property type="match status" value="1"/>
</dbReference>
<dbReference type="CDD" id="cd00707">
    <property type="entry name" value="Pancreat_lipase_like"/>
    <property type="match status" value="1"/>
</dbReference>
<dbReference type="FunFam" id="3.40.50.1820:FF:000076">
    <property type="entry name" value="phospholipase A1"/>
    <property type="match status" value="1"/>
</dbReference>
<dbReference type="VEuPathDB" id="VectorBase:AFAF018511"/>
<reference evidence="7" key="2">
    <citation type="submission" date="2020-05" db="UniProtKB">
        <authorList>
            <consortium name="EnsemblMetazoa"/>
        </authorList>
    </citation>
    <scope>IDENTIFICATION</scope>
    <source>
        <strain evidence="7">FAR1</strain>
    </source>
</reference>
<keyword evidence="5" id="KW-0732">Signal</keyword>
<comment type="similarity">
    <text evidence="2 4">Belongs to the AB hydrolase superfamily. Lipase family.</text>
</comment>
<dbReference type="GO" id="GO:0005615">
    <property type="term" value="C:extracellular space"/>
    <property type="evidence" value="ECO:0007669"/>
    <property type="project" value="TreeGrafter"/>
</dbReference>
<dbReference type="InterPro" id="IPR029058">
    <property type="entry name" value="AB_hydrolase_fold"/>
</dbReference>
<evidence type="ECO:0000256" key="1">
    <source>
        <dbReference type="ARBA" id="ARBA00004613"/>
    </source>
</evidence>
<dbReference type="GO" id="GO:0016042">
    <property type="term" value="P:lipid catabolic process"/>
    <property type="evidence" value="ECO:0007669"/>
    <property type="project" value="TreeGrafter"/>
</dbReference>
<evidence type="ECO:0000256" key="5">
    <source>
        <dbReference type="SAM" id="SignalP"/>
    </source>
</evidence>
<comment type="subcellular location">
    <subcellularLocation>
        <location evidence="1">Secreted</location>
    </subcellularLocation>
</comment>
<evidence type="ECO:0000256" key="4">
    <source>
        <dbReference type="RuleBase" id="RU004262"/>
    </source>
</evidence>
<organism evidence="7 8">
    <name type="scientific">Anopheles farauti</name>
    <dbReference type="NCBI Taxonomy" id="69004"/>
    <lineage>
        <taxon>Eukaryota</taxon>
        <taxon>Metazoa</taxon>
        <taxon>Ecdysozoa</taxon>
        <taxon>Arthropoda</taxon>
        <taxon>Hexapoda</taxon>
        <taxon>Insecta</taxon>
        <taxon>Pterygota</taxon>
        <taxon>Neoptera</taxon>
        <taxon>Endopterygota</taxon>
        <taxon>Diptera</taxon>
        <taxon>Nematocera</taxon>
        <taxon>Culicoidea</taxon>
        <taxon>Culicidae</taxon>
        <taxon>Anophelinae</taxon>
        <taxon>Anopheles</taxon>
    </lineage>
</organism>
<name>A0A182QWX0_9DIPT</name>
<feature type="chain" id="PRO_5008133560" description="Lipase domain-containing protein" evidence="5">
    <location>
        <begin position="22"/>
        <end position="355"/>
    </location>
</feature>
<dbReference type="PANTHER" id="PTHR11610:SF150">
    <property type="entry name" value="FI01825P-RELATED"/>
    <property type="match status" value="1"/>
</dbReference>
<dbReference type="Pfam" id="PF00151">
    <property type="entry name" value="Lipase"/>
    <property type="match status" value="1"/>
</dbReference>
<dbReference type="AlphaFoldDB" id="A0A182QWX0"/>
<evidence type="ECO:0000313" key="8">
    <source>
        <dbReference type="Proteomes" id="UP000075886"/>
    </source>
</evidence>
<proteinExistence type="inferred from homology"/>
<feature type="signal peptide" evidence="5">
    <location>
        <begin position="1"/>
        <end position="21"/>
    </location>
</feature>
<protein>
    <recommendedName>
        <fullName evidence="6">Lipase domain-containing protein</fullName>
    </recommendedName>
</protein>
<evidence type="ECO:0000256" key="3">
    <source>
        <dbReference type="ARBA" id="ARBA00022525"/>
    </source>
</evidence>
<keyword evidence="3" id="KW-0964">Secreted</keyword>
<dbReference type="STRING" id="69004.A0A182QWX0"/>
<dbReference type="EnsemblMetazoa" id="AFAF018511-RA">
    <property type="protein sequence ID" value="AFAF018511-PA"/>
    <property type="gene ID" value="AFAF018511"/>
</dbReference>
<sequence>MAGLKALGLMFIVMGFAGAHAEPAVLKRLERELTKVMEWIRIPTVAGNWTLEHRGSVESKLQLRESSLKPKDVELLLYTRWDSHSHRLDVEKEETFVGSSFRSDRLTKVVVHGWQSDKDSEAVTSIRKAYLHHWDYNVIVVDWSSCSITFDYIASVRCVPVVGQIVAQMLDTLHNRLGMNMDSVYLIGHSLGAHVAGFAGKKVQSGKVNTIYALDPALPLFSVDEPENRVSNQDATFVEVIHTNGGGLGMMDPIGTADFYPNGGTDQPGCELELVGICSHSRSYELLVDSLGTPGEKLTAYKVDSLKAVEKAEDADDDELYRHGERANIGGEPSDSGKARGLYYITTNDESPFFA</sequence>
<dbReference type="PRINTS" id="PR00821">
    <property type="entry name" value="TAGLIPASE"/>
</dbReference>
<accession>A0A182QWX0</accession>
<feature type="domain" description="Lipase" evidence="6">
    <location>
        <begin position="56"/>
        <end position="353"/>
    </location>
</feature>